<evidence type="ECO:0000256" key="12">
    <source>
        <dbReference type="HAMAP-Rule" id="MF_01479"/>
    </source>
</evidence>
<dbReference type="PROSITE" id="PS51674">
    <property type="entry name" value="4FE4S_WBL"/>
    <property type="match status" value="1"/>
</dbReference>
<comment type="PTM">
    <text evidence="12">Upon Fe-S cluster removal intramolecular disulfide bonds are formed.</text>
</comment>
<dbReference type="Pfam" id="PF02467">
    <property type="entry name" value="Whib"/>
    <property type="match status" value="1"/>
</dbReference>
<feature type="binding site" evidence="12">
    <location>
        <position position="65"/>
    </location>
    <ligand>
        <name>[4Fe-4S] cluster</name>
        <dbReference type="ChEBI" id="CHEBI:49883"/>
    </ligand>
</feature>
<dbReference type="GO" id="GO:0045454">
    <property type="term" value="P:cell redox homeostasis"/>
    <property type="evidence" value="ECO:0007669"/>
    <property type="project" value="TreeGrafter"/>
</dbReference>
<dbReference type="PANTHER" id="PTHR38839:SF5">
    <property type="entry name" value="TRANSCRIPTIONAL REGULATOR WHID"/>
    <property type="match status" value="1"/>
</dbReference>
<dbReference type="EMBL" id="RXLR01000014">
    <property type="protein sequence ID" value="TDH22522.1"/>
    <property type="molecule type" value="Genomic_DNA"/>
</dbReference>
<keyword evidence="7 12" id="KW-0411">Iron-sulfur</keyword>
<feature type="domain" description="4Fe-4S Wbl-type" evidence="13">
    <location>
        <begin position="34"/>
        <end position="98"/>
    </location>
</feature>
<sequence>MMMGREFVPVAGREIAAAGAGAVGDVGEWWSQARCRGLPTEMFFVPDGDRGRSRLVREKRAKRVCQSCPVLRQCGAYAVSAGERHGVWGALTPMERAERRVLLGIEEALAAGA</sequence>
<comment type="caution">
    <text evidence="14">The sequence shown here is derived from an EMBL/GenBank/DDBJ whole genome shotgun (WGS) entry which is preliminary data.</text>
</comment>
<proteinExistence type="inferred from homology"/>
<comment type="function">
    <text evidence="12">Acts as a transcriptional regulator. Probably redox-responsive. The apo- but not holo-form probably binds DNA.</text>
</comment>
<feature type="binding site" evidence="12">
    <location>
        <position position="74"/>
    </location>
    <ligand>
        <name>[4Fe-4S] cluster</name>
        <dbReference type="ChEBI" id="CHEBI:49883"/>
    </ligand>
</feature>
<dbReference type="GO" id="GO:0005737">
    <property type="term" value="C:cytoplasm"/>
    <property type="evidence" value="ECO:0007669"/>
    <property type="project" value="UniProtKB-SubCell"/>
</dbReference>
<evidence type="ECO:0000256" key="7">
    <source>
        <dbReference type="ARBA" id="ARBA00023014"/>
    </source>
</evidence>
<evidence type="ECO:0000256" key="2">
    <source>
        <dbReference type="ARBA" id="ARBA00006597"/>
    </source>
</evidence>
<evidence type="ECO:0000259" key="13">
    <source>
        <dbReference type="PROSITE" id="PS51674"/>
    </source>
</evidence>
<comment type="cofactor">
    <cofactor evidence="12">
        <name>[4Fe-4S] cluster</name>
        <dbReference type="ChEBI" id="CHEBI:49883"/>
    </cofactor>
    <text evidence="12">Binds 1 [4Fe-4S] cluster per subunit. Following nitrosylation of the [4Fe-4S] cluster binds 1 [4Fe-8(NO)] cluster per subunit.</text>
</comment>
<evidence type="ECO:0000256" key="4">
    <source>
        <dbReference type="ARBA" id="ARBA00022490"/>
    </source>
</evidence>
<accession>A0A4R5PCU7</accession>
<feature type="binding site" evidence="12">
    <location>
        <position position="35"/>
    </location>
    <ligand>
        <name>[4Fe-4S] cluster</name>
        <dbReference type="ChEBI" id="CHEBI:49883"/>
    </ligand>
</feature>
<dbReference type="GO" id="GO:0035731">
    <property type="term" value="F:dinitrosyl-iron complex binding"/>
    <property type="evidence" value="ECO:0007669"/>
    <property type="project" value="UniProtKB-UniRule"/>
</dbReference>
<comment type="subcellular location">
    <subcellularLocation>
        <location evidence="1 12">Cytoplasm</location>
    </subcellularLocation>
</comment>
<evidence type="ECO:0000313" key="14">
    <source>
        <dbReference type="EMBL" id="TDH22522.1"/>
    </source>
</evidence>
<dbReference type="AlphaFoldDB" id="A0A4R5PCU7"/>
<feature type="binding site" evidence="12">
    <location>
        <position position="68"/>
    </location>
    <ligand>
        <name>[4Fe-4S] cluster</name>
        <dbReference type="ChEBI" id="CHEBI:49883"/>
    </ligand>
</feature>
<dbReference type="InterPro" id="IPR034768">
    <property type="entry name" value="4FE4S_WBL"/>
</dbReference>
<evidence type="ECO:0000256" key="8">
    <source>
        <dbReference type="ARBA" id="ARBA00023015"/>
    </source>
</evidence>
<keyword evidence="5 12" id="KW-0479">Metal-binding</keyword>
<organism evidence="14 15">
    <name type="scientific">Mycobacteroides franklinii</name>
    <dbReference type="NCBI Taxonomy" id="948102"/>
    <lineage>
        <taxon>Bacteria</taxon>
        <taxon>Bacillati</taxon>
        <taxon>Actinomycetota</taxon>
        <taxon>Actinomycetes</taxon>
        <taxon>Mycobacteriales</taxon>
        <taxon>Mycobacteriaceae</taxon>
        <taxon>Mycobacteroides</taxon>
    </lineage>
</organism>
<protein>
    <recommendedName>
        <fullName evidence="12">Transcriptional regulator WhiB</fullName>
    </recommendedName>
</protein>
<evidence type="ECO:0000256" key="1">
    <source>
        <dbReference type="ARBA" id="ARBA00004496"/>
    </source>
</evidence>
<dbReference type="GO" id="GO:0003677">
    <property type="term" value="F:DNA binding"/>
    <property type="evidence" value="ECO:0007669"/>
    <property type="project" value="UniProtKB-UniRule"/>
</dbReference>
<keyword evidence="10 12" id="KW-1015">Disulfide bond</keyword>
<keyword evidence="11 12" id="KW-0804">Transcription</keyword>
<comment type="PTM">
    <text evidence="12">The Fe-S cluster can be nitrosylated by nitric oxide (NO).</text>
</comment>
<dbReference type="GO" id="GO:0047134">
    <property type="term" value="F:protein-disulfide reductase [NAD(P)H] activity"/>
    <property type="evidence" value="ECO:0007669"/>
    <property type="project" value="TreeGrafter"/>
</dbReference>
<dbReference type="Proteomes" id="UP000295627">
    <property type="component" value="Unassembled WGS sequence"/>
</dbReference>
<dbReference type="GO" id="GO:0046872">
    <property type="term" value="F:metal ion binding"/>
    <property type="evidence" value="ECO:0007669"/>
    <property type="project" value="UniProtKB-KW"/>
</dbReference>
<keyword evidence="4 12" id="KW-0963">Cytoplasm</keyword>
<evidence type="ECO:0000256" key="5">
    <source>
        <dbReference type="ARBA" id="ARBA00022723"/>
    </source>
</evidence>
<evidence type="ECO:0000313" key="15">
    <source>
        <dbReference type="Proteomes" id="UP000295627"/>
    </source>
</evidence>
<evidence type="ECO:0000256" key="10">
    <source>
        <dbReference type="ARBA" id="ARBA00023157"/>
    </source>
</evidence>
<gene>
    <name evidence="12" type="primary">whiB</name>
    <name evidence="14" type="ORF">EJ571_11470</name>
</gene>
<dbReference type="PANTHER" id="PTHR38839">
    <property type="entry name" value="TRANSCRIPTIONAL REGULATOR WHID-RELATED"/>
    <property type="match status" value="1"/>
</dbReference>
<evidence type="ECO:0000256" key="3">
    <source>
        <dbReference type="ARBA" id="ARBA00022485"/>
    </source>
</evidence>
<keyword evidence="3 12" id="KW-0004">4Fe-4S</keyword>
<keyword evidence="9 12" id="KW-0238">DNA-binding</keyword>
<dbReference type="GO" id="GO:0051539">
    <property type="term" value="F:4 iron, 4 sulfur cluster binding"/>
    <property type="evidence" value="ECO:0007669"/>
    <property type="project" value="UniProtKB-UniRule"/>
</dbReference>
<evidence type="ECO:0000256" key="9">
    <source>
        <dbReference type="ARBA" id="ARBA00023125"/>
    </source>
</evidence>
<keyword evidence="6 12" id="KW-0408">Iron</keyword>
<reference evidence="14 15" key="1">
    <citation type="journal article" date="2019" name="Sci. Rep.">
        <title>Extended insight into the Mycobacterium chelonae-abscessus complex through whole genome sequencing of Mycobacterium salmoniphilum outbreak and Mycobacterium salmoniphilum-like strains.</title>
        <authorList>
            <person name="Behra P.R.K."/>
            <person name="Das S."/>
            <person name="Pettersson B.M.F."/>
            <person name="Shirreff L."/>
            <person name="DuCote T."/>
            <person name="Jacobsson K.G."/>
            <person name="Ennis D.G."/>
            <person name="Kirsebom L.A."/>
        </authorList>
    </citation>
    <scope>NUCLEOTIDE SEQUENCE [LARGE SCALE GENOMIC DNA]</scope>
    <source>
        <strain evidence="14 15">DSM 45524</strain>
    </source>
</reference>
<evidence type="ECO:0000256" key="11">
    <source>
        <dbReference type="ARBA" id="ARBA00023163"/>
    </source>
</evidence>
<evidence type="ECO:0000256" key="6">
    <source>
        <dbReference type="ARBA" id="ARBA00023004"/>
    </source>
</evidence>
<dbReference type="HAMAP" id="MF_01479">
    <property type="entry name" value="WhiB"/>
    <property type="match status" value="1"/>
</dbReference>
<dbReference type="GO" id="GO:0045892">
    <property type="term" value="P:negative regulation of DNA-templated transcription"/>
    <property type="evidence" value="ECO:0007669"/>
    <property type="project" value="TreeGrafter"/>
</dbReference>
<dbReference type="InterPro" id="IPR003482">
    <property type="entry name" value="Whib"/>
</dbReference>
<name>A0A4R5PCU7_9MYCO</name>
<comment type="similarity">
    <text evidence="2 12">Belongs to the WhiB family.</text>
</comment>
<keyword evidence="8 12" id="KW-0805">Transcription regulation</keyword>